<sequence length="136" mass="14939">MVKEVLLLKSSSLPSSSTTTTTTACGLRGSAVLYLVMGAYGYNIGHILMVDIIPDQSVRKAMNEINAAQRIQLASVYKGEAELGRRLTVECVVDVLQLARLCDAPDLYLKCMNLVLREEKAVQGTEGWKFLQDNES</sequence>
<dbReference type="PROSITE" id="PS51257">
    <property type="entry name" value="PROKAR_LIPOPROTEIN"/>
    <property type="match status" value="1"/>
</dbReference>
<gene>
    <name evidence="1" type="ORF">Scep_014420</name>
</gene>
<reference evidence="1 2" key="1">
    <citation type="submission" date="2024-01" db="EMBL/GenBank/DDBJ databases">
        <title>Genome assemblies of Stephania.</title>
        <authorList>
            <person name="Yang L."/>
        </authorList>
    </citation>
    <scope>NUCLEOTIDE SEQUENCE [LARGE SCALE GENOMIC DNA]</scope>
    <source>
        <strain evidence="1">JXDWG</strain>
        <tissue evidence="1">Leaf</tissue>
    </source>
</reference>
<dbReference type="InterPro" id="IPR044513">
    <property type="entry name" value="BT1/2/3/4/5"/>
</dbReference>
<keyword evidence="2" id="KW-1185">Reference proteome</keyword>
<accession>A0AAP0P0I6</accession>
<dbReference type="AlphaFoldDB" id="A0AAP0P0I6"/>
<dbReference type="Proteomes" id="UP001419268">
    <property type="component" value="Unassembled WGS sequence"/>
</dbReference>
<organism evidence="1 2">
    <name type="scientific">Stephania cephalantha</name>
    <dbReference type="NCBI Taxonomy" id="152367"/>
    <lineage>
        <taxon>Eukaryota</taxon>
        <taxon>Viridiplantae</taxon>
        <taxon>Streptophyta</taxon>
        <taxon>Embryophyta</taxon>
        <taxon>Tracheophyta</taxon>
        <taxon>Spermatophyta</taxon>
        <taxon>Magnoliopsida</taxon>
        <taxon>Ranunculales</taxon>
        <taxon>Menispermaceae</taxon>
        <taxon>Menispermoideae</taxon>
        <taxon>Cissampelideae</taxon>
        <taxon>Stephania</taxon>
    </lineage>
</organism>
<comment type="caution">
    <text evidence="1">The sequence shown here is derived from an EMBL/GenBank/DDBJ whole genome shotgun (WGS) entry which is preliminary data.</text>
</comment>
<dbReference type="Gene3D" id="1.25.40.420">
    <property type="match status" value="1"/>
</dbReference>
<proteinExistence type="predicted"/>
<name>A0AAP0P0I6_9MAGN</name>
<dbReference type="EMBL" id="JBBNAG010000006">
    <property type="protein sequence ID" value="KAK9125574.1"/>
    <property type="molecule type" value="Genomic_DNA"/>
</dbReference>
<evidence type="ECO:0000313" key="2">
    <source>
        <dbReference type="Proteomes" id="UP001419268"/>
    </source>
</evidence>
<dbReference type="GO" id="GO:0005634">
    <property type="term" value="C:nucleus"/>
    <property type="evidence" value="ECO:0007669"/>
    <property type="project" value="TreeGrafter"/>
</dbReference>
<dbReference type="PANTHER" id="PTHR46287:SF4">
    <property type="entry name" value="BTB_POZ AND TAZ DOMAIN-CONTAINING PROTEIN 2"/>
    <property type="match status" value="1"/>
</dbReference>
<evidence type="ECO:0000313" key="1">
    <source>
        <dbReference type="EMBL" id="KAK9125574.1"/>
    </source>
</evidence>
<protein>
    <submittedName>
        <fullName evidence="1">Uncharacterized protein</fullName>
    </submittedName>
</protein>
<dbReference type="CDD" id="cd14733">
    <property type="entry name" value="BACK"/>
    <property type="match status" value="1"/>
</dbReference>
<dbReference type="PANTHER" id="PTHR46287">
    <property type="entry name" value="BTB/POZ AND TAZ DOMAIN-CONTAINING PROTEIN 3-RELATED"/>
    <property type="match status" value="1"/>
</dbReference>